<reference evidence="3" key="1">
    <citation type="submission" date="2016-11" db="EMBL/GenBank/DDBJ databases">
        <authorList>
            <person name="Varghese N."/>
            <person name="Submissions S."/>
        </authorList>
    </citation>
    <scope>NUCLEOTIDE SEQUENCE [LARGE SCALE GENOMIC DNA]</scope>
    <source>
        <strain evidence="3">DSM 16219</strain>
    </source>
</reference>
<gene>
    <name evidence="2" type="ORF">SAMN02745216_01583</name>
</gene>
<dbReference type="PANTHER" id="PTHR33525">
    <property type="match status" value="1"/>
</dbReference>
<dbReference type="NCBIfam" id="TIGR00277">
    <property type="entry name" value="HDIG"/>
    <property type="match status" value="1"/>
</dbReference>
<dbReference type="Proteomes" id="UP000183994">
    <property type="component" value="Unassembled WGS sequence"/>
</dbReference>
<sequence>MPKQDILKDLDKIHDLPTLPVAAIKFNQMVAEGKASMKDISDALGKDQAIVLKILKMANSAFFGLRKKVETLQHAAVILGINTVRNAVLSLSVVECFKPGKSNENGLNAWLLWKHSLAVAVLSQHLSKQTKIAAPDDCFVGGLLHDVGKLVLLQYFYGTMEKIAASMDANQNSFSVAEREFVSASHAMVGGALAKKWRLPEGLVGVIKSHHTMSGSAPDMDRLKMVHAANIIVNGYLGDFMGHKWPLKVHPSVEPLVAKHLNTVDVWFPEVEPQIQEAYSFFMEE</sequence>
<accession>A0A1M6J062</accession>
<name>A0A1M6J062_9BACT</name>
<evidence type="ECO:0000313" key="2">
    <source>
        <dbReference type="EMBL" id="SHJ40106.1"/>
    </source>
</evidence>
<organism evidence="2 3">
    <name type="scientific">Desulfatibacillum alkenivorans DSM 16219</name>
    <dbReference type="NCBI Taxonomy" id="1121393"/>
    <lineage>
        <taxon>Bacteria</taxon>
        <taxon>Pseudomonadati</taxon>
        <taxon>Thermodesulfobacteriota</taxon>
        <taxon>Desulfobacteria</taxon>
        <taxon>Desulfobacterales</taxon>
        <taxon>Desulfatibacillaceae</taxon>
        <taxon>Desulfatibacillum</taxon>
    </lineage>
</organism>
<dbReference type="EMBL" id="FQZU01000007">
    <property type="protein sequence ID" value="SHJ40106.1"/>
    <property type="molecule type" value="Genomic_DNA"/>
</dbReference>
<dbReference type="STRING" id="1121393.SAMN02745216_01583"/>
<dbReference type="CDD" id="cd00077">
    <property type="entry name" value="HDc"/>
    <property type="match status" value="1"/>
</dbReference>
<dbReference type="Pfam" id="PF08668">
    <property type="entry name" value="HDOD"/>
    <property type="match status" value="1"/>
</dbReference>
<dbReference type="AlphaFoldDB" id="A0A1M6J062"/>
<evidence type="ECO:0000259" key="1">
    <source>
        <dbReference type="PROSITE" id="PS51833"/>
    </source>
</evidence>
<keyword evidence="3" id="KW-1185">Reference proteome</keyword>
<protein>
    <submittedName>
        <fullName evidence="2">HDIG domain-containing protein</fullName>
    </submittedName>
</protein>
<dbReference type="InterPro" id="IPR006675">
    <property type="entry name" value="HDIG_dom"/>
</dbReference>
<dbReference type="InterPro" id="IPR003607">
    <property type="entry name" value="HD/PDEase_dom"/>
</dbReference>
<dbReference type="SUPFAM" id="SSF109604">
    <property type="entry name" value="HD-domain/PDEase-like"/>
    <property type="match status" value="1"/>
</dbReference>
<feature type="domain" description="HDOD" evidence="1">
    <location>
        <begin position="16"/>
        <end position="213"/>
    </location>
</feature>
<proteinExistence type="predicted"/>
<dbReference type="Gene3D" id="1.10.3210.10">
    <property type="entry name" value="Hypothetical protein af1432"/>
    <property type="match status" value="1"/>
</dbReference>
<dbReference type="InterPro" id="IPR013976">
    <property type="entry name" value="HDOD"/>
</dbReference>
<dbReference type="OrthoDB" id="5501247at2"/>
<dbReference type="PROSITE" id="PS51833">
    <property type="entry name" value="HDOD"/>
    <property type="match status" value="1"/>
</dbReference>
<dbReference type="PANTHER" id="PTHR33525:SF3">
    <property type="entry name" value="RIBONUCLEASE Y"/>
    <property type="match status" value="1"/>
</dbReference>
<dbReference type="RefSeq" id="WP_073474717.1">
    <property type="nucleotide sequence ID" value="NZ_FQZU01000007.1"/>
</dbReference>
<dbReference type="InterPro" id="IPR052340">
    <property type="entry name" value="RNase_Y/CdgJ"/>
</dbReference>
<evidence type="ECO:0000313" key="3">
    <source>
        <dbReference type="Proteomes" id="UP000183994"/>
    </source>
</evidence>